<protein>
    <submittedName>
        <fullName evidence="1">Helix-turn-helix domain-containing protein</fullName>
    </submittedName>
</protein>
<feature type="non-terminal residue" evidence="1">
    <location>
        <position position="59"/>
    </location>
</feature>
<accession>A0A757ZDP9</accession>
<dbReference type="Pfam" id="PF13384">
    <property type="entry name" value="HTH_23"/>
    <property type="match status" value="1"/>
</dbReference>
<sequence length="59" mass="6810">MFKEAVTMSHKELNRLQIIQETVCRNITQEQAAARTGVSVRQIKRLVHRYRTEGAEGLI</sequence>
<evidence type="ECO:0000313" key="1">
    <source>
        <dbReference type="EMBL" id="HAG1052187.1"/>
    </source>
</evidence>
<proteinExistence type="predicted"/>
<gene>
    <name evidence="1" type="ORF">G8Q34_003491</name>
</gene>
<organism evidence="1">
    <name type="scientific">Salmonella enterica</name>
    <name type="common">Salmonella choleraesuis</name>
    <dbReference type="NCBI Taxonomy" id="28901"/>
    <lineage>
        <taxon>Bacteria</taxon>
        <taxon>Pseudomonadati</taxon>
        <taxon>Pseudomonadota</taxon>
        <taxon>Gammaproteobacteria</taxon>
        <taxon>Enterobacterales</taxon>
        <taxon>Enterobacteriaceae</taxon>
        <taxon>Salmonella</taxon>
    </lineage>
</organism>
<dbReference type="EMBL" id="DAAXHU010000009">
    <property type="protein sequence ID" value="HAG1052187.1"/>
    <property type="molecule type" value="Genomic_DNA"/>
</dbReference>
<dbReference type="SUPFAM" id="SSF46689">
    <property type="entry name" value="Homeodomain-like"/>
    <property type="match status" value="1"/>
</dbReference>
<comment type="caution">
    <text evidence="1">The sequence shown here is derived from an EMBL/GenBank/DDBJ whole genome shotgun (WGS) entry which is preliminary data.</text>
</comment>
<reference evidence="1" key="2">
    <citation type="submission" date="2020-02" db="EMBL/GenBank/DDBJ databases">
        <authorList>
            <consortium name="NCBI Pathogen Detection Project"/>
        </authorList>
    </citation>
    <scope>NUCLEOTIDE SEQUENCE</scope>
    <source>
        <strain evidence="1">MA.MC_06-0122</strain>
    </source>
</reference>
<reference evidence="1" key="1">
    <citation type="journal article" date="2018" name="Genome Biol.">
        <title>SKESA: strategic k-mer extension for scrupulous assemblies.</title>
        <authorList>
            <person name="Souvorov A."/>
            <person name="Agarwala R."/>
            <person name="Lipman D.J."/>
        </authorList>
    </citation>
    <scope>NUCLEOTIDE SEQUENCE</scope>
    <source>
        <strain evidence="1">MA.MC_06-0122</strain>
    </source>
</reference>
<dbReference type="AlphaFoldDB" id="A0A757ZDP9"/>
<name>A0A757ZDP9_SALER</name>
<dbReference type="InterPro" id="IPR009057">
    <property type="entry name" value="Homeodomain-like_sf"/>
</dbReference>